<dbReference type="STRING" id="405671.SAMN05421827_12858"/>
<evidence type="ECO:0000313" key="2">
    <source>
        <dbReference type="Proteomes" id="UP000199643"/>
    </source>
</evidence>
<dbReference type="EMBL" id="FNCH01000028">
    <property type="protein sequence ID" value="SDH54420.1"/>
    <property type="molecule type" value="Genomic_DNA"/>
</dbReference>
<dbReference type="Pfam" id="PF19514">
    <property type="entry name" value="MobC_2"/>
    <property type="match status" value="1"/>
</dbReference>
<gene>
    <name evidence="1" type="ORF">SAMN05421827_12858</name>
</gene>
<dbReference type="AlphaFoldDB" id="A0A1G8DAT3"/>
<protein>
    <submittedName>
        <fullName evidence="1">Mobilisation protein (MobC)</fullName>
    </submittedName>
</protein>
<sequence>MSRNKGGRPPKNEGQKIKQAHLRLTEDQHKKLMQLEDQIGLNRTDLFIKRVLENQDFIITKDVLIQLAKVGAEMGKVGSNINQLAKHANTIIKNHQLPPEIVAQYNDLLGLHLVQERELYKVLRQMYRVMKN</sequence>
<dbReference type="InterPro" id="IPR045788">
    <property type="entry name" value="MobC_2"/>
</dbReference>
<name>A0A1G8DAT3_9SPHI</name>
<dbReference type="OrthoDB" id="681025at2"/>
<dbReference type="Proteomes" id="UP000199643">
    <property type="component" value="Unassembled WGS sequence"/>
</dbReference>
<accession>A0A1G8DAT3</accession>
<keyword evidence="2" id="KW-1185">Reference proteome</keyword>
<organism evidence="1 2">
    <name type="scientific">Pedobacter terrae</name>
    <dbReference type="NCBI Taxonomy" id="405671"/>
    <lineage>
        <taxon>Bacteria</taxon>
        <taxon>Pseudomonadati</taxon>
        <taxon>Bacteroidota</taxon>
        <taxon>Sphingobacteriia</taxon>
        <taxon>Sphingobacteriales</taxon>
        <taxon>Sphingobacteriaceae</taxon>
        <taxon>Pedobacter</taxon>
    </lineage>
</organism>
<reference evidence="2" key="1">
    <citation type="submission" date="2016-10" db="EMBL/GenBank/DDBJ databases">
        <authorList>
            <person name="Varghese N."/>
            <person name="Submissions S."/>
        </authorList>
    </citation>
    <scope>NUCLEOTIDE SEQUENCE [LARGE SCALE GENOMIC DNA]</scope>
    <source>
        <strain evidence="2">DSM 17933</strain>
    </source>
</reference>
<dbReference type="RefSeq" id="WP_090504184.1">
    <property type="nucleotide sequence ID" value="NZ_FNCH01000028.1"/>
</dbReference>
<evidence type="ECO:0000313" key="1">
    <source>
        <dbReference type="EMBL" id="SDH54420.1"/>
    </source>
</evidence>
<proteinExistence type="predicted"/>